<name>A0A9X1YCW7_9PROT</name>
<feature type="domain" description="FAD dependent oxidoreductase" evidence="3">
    <location>
        <begin position="34"/>
        <end position="429"/>
    </location>
</feature>
<feature type="compositionally biased region" description="Low complexity" evidence="2">
    <location>
        <begin position="11"/>
        <end position="21"/>
    </location>
</feature>
<dbReference type="InterPro" id="IPR036188">
    <property type="entry name" value="FAD/NAD-bd_sf"/>
</dbReference>
<dbReference type="PANTHER" id="PTHR13847">
    <property type="entry name" value="SARCOSINE DEHYDROGENASE-RELATED"/>
    <property type="match status" value="1"/>
</dbReference>
<dbReference type="AlphaFoldDB" id="A0A9X1YCW7"/>
<evidence type="ECO:0000313" key="4">
    <source>
        <dbReference type="EMBL" id="MCK8786392.1"/>
    </source>
</evidence>
<dbReference type="Proteomes" id="UP001139516">
    <property type="component" value="Unassembled WGS sequence"/>
</dbReference>
<dbReference type="Pfam" id="PF01266">
    <property type="entry name" value="DAO"/>
    <property type="match status" value="1"/>
</dbReference>
<evidence type="ECO:0000256" key="1">
    <source>
        <dbReference type="ARBA" id="ARBA00023002"/>
    </source>
</evidence>
<dbReference type="RefSeq" id="WP_248668508.1">
    <property type="nucleotide sequence ID" value="NZ_JALPRX010000082.1"/>
</dbReference>
<evidence type="ECO:0000313" key="5">
    <source>
        <dbReference type="Proteomes" id="UP001139516"/>
    </source>
</evidence>
<evidence type="ECO:0000259" key="3">
    <source>
        <dbReference type="Pfam" id="PF01266"/>
    </source>
</evidence>
<gene>
    <name evidence="4" type="ORF">M0638_18615</name>
</gene>
<dbReference type="SUPFAM" id="SSF54373">
    <property type="entry name" value="FAD-linked reductases, C-terminal domain"/>
    <property type="match status" value="1"/>
</dbReference>
<feature type="region of interest" description="Disordered" evidence="2">
    <location>
        <begin position="1"/>
        <end position="27"/>
    </location>
</feature>
<dbReference type="SUPFAM" id="SSF51905">
    <property type="entry name" value="FAD/NAD(P)-binding domain"/>
    <property type="match status" value="1"/>
</dbReference>
<dbReference type="InterPro" id="IPR006076">
    <property type="entry name" value="FAD-dep_OxRdtase"/>
</dbReference>
<accession>A0A9X1YCW7</accession>
<dbReference type="Gene3D" id="3.50.50.60">
    <property type="entry name" value="FAD/NAD(P)-binding domain"/>
    <property type="match status" value="2"/>
</dbReference>
<dbReference type="PANTHER" id="PTHR13847:SF289">
    <property type="entry name" value="GLYCINE OXIDASE"/>
    <property type="match status" value="1"/>
</dbReference>
<organism evidence="4 5">
    <name type="scientific">Roseomonas acroporae</name>
    <dbReference type="NCBI Taxonomy" id="2937791"/>
    <lineage>
        <taxon>Bacteria</taxon>
        <taxon>Pseudomonadati</taxon>
        <taxon>Pseudomonadota</taxon>
        <taxon>Alphaproteobacteria</taxon>
        <taxon>Acetobacterales</taxon>
        <taxon>Roseomonadaceae</taxon>
        <taxon>Roseomonas</taxon>
    </lineage>
</organism>
<keyword evidence="5" id="KW-1185">Reference proteome</keyword>
<dbReference type="GO" id="GO:0016491">
    <property type="term" value="F:oxidoreductase activity"/>
    <property type="evidence" value="ECO:0007669"/>
    <property type="project" value="UniProtKB-KW"/>
</dbReference>
<comment type="caution">
    <text evidence="4">The sequence shown here is derived from an EMBL/GenBank/DDBJ whole genome shotgun (WGS) entry which is preliminary data.</text>
</comment>
<protein>
    <submittedName>
        <fullName evidence="4">FAD-dependent oxidoreductase</fullName>
    </submittedName>
</protein>
<keyword evidence="1" id="KW-0560">Oxidoreductase</keyword>
<dbReference type="EMBL" id="JALPRX010000082">
    <property type="protein sequence ID" value="MCK8786392.1"/>
    <property type="molecule type" value="Genomic_DNA"/>
</dbReference>
<sequence length="448" mass="47581">MWMTGREGGAARRAAPDAAGSGLPGDHPGEAVGDTVVIGAGIVGLCVAWYLLREGGARDGATVTVLDPAAPGSGTSSGNAGAISQGSVAPLAMPGVLKQVPRMLLDPAGALRVPPAYWPRALPWLARFVSAARPERVAAIAEALSRLLAHAPERHREIAAAEGASHLLEDNGQLYAYRDESQLTKDMTGWELRRRHGQHWQRLDSAELHELEPAVSPDYAIGILVPEQGLCVNPWRHAQMVADGVQRAGGVFLRRRATAIATEGGRVVGVETDAGRVPAARVVIAAGAWSAPLLRPLGYRVPLESQRGYHVDLHAPGIRPRRPVVAADRKVFVSPMDFGVRVAGTVEFGGLQRPADPQRAALLLRDLAALFPGMRTEPAGEPWMGHRPCLPDSLPVLGPVARWPGLWTAFGHGHLGLTGSAPTGALLAQAMLGRRPNFDFSPFAPERF</sequence>
<dbReference type="Gene3D" id="3.30.9.10">
    <property type="entry name" value="D-Amino Acid Oxidase, subunit A, domain 2"/>
    <property type="match status" value="1"/>
</dbReference>
<evidence type="ECO:0000256" key="2">
    <source>
        <dbReference type="SAM" id="MobiDB-lite"/>
    </source>
</evidence>
<reference evidence="4" key="1">
    <citation type="submission" date="2022-04" db="EMBL/GenBank/DDBJ databases">
        <title>Roseomonas acroporae sp. nov., isolated from coral Acropora digitifera.</title>
        <authorList>
            <person name="Sun H."/>
        </authorList>
    </citation>
    <scope>NUCLEOTIDE SEQUENCE</scope>
    <source>
        <strain evidence="4">NAR14</strain>
    </source>
</reference>
<dbReference type="GO" id="GO:0005737">
    <property type="term" value="C:cytoplasm"/>
    <property type="evidence" value="ECO:0007669"/>
    <property type="project" value="TreeGrafter"/>
</dbReference>
<proteinExistence type="predicted"/>